<gene>
    <name evidence="4" type="ORF">ENR59_03350</name>
</gene>
<keyword evidence="2" id="KW-0472">Membrane</keyword>
<comment type="caution">
    <text evidence="4">The sequence shown here is derived from an EMBL/GenBank/DDBJ whole genome shotgun (WGS) entry which is preliminary data.</text>
</comment>
<feature type="region of interest" description="Disordered" evidence="1">
    <location>
        <begin position="307"/>
        <end position="329"/>
    </location>
</feature>
<dbReference type="PANTHER" id="PTHR33371:SF4">
    <property type="entry name" value="INTERMEMBRANE PHOSPHOLIPID TRANSPORT SYSTEM BINDING PROTEIN MLAD"/>
    <property type="match status" value="1"/>
</dbReference>
<dbReference type="InterPro" id="IPR003399">
    <property type="entry name" value="Mce/MlaD"/>
</dbReference>
<dbReference type="EMBL" id="DSRP01000231">
    <property type="protein sequence ID" value="HGG91969.1"/>
    <property type="molecule type" value="Genomic_DNA"/>
</dbReference>
<keyword evidence="2" id="KW-1133">Transmembrane helix</keyword>
<accession>A0A7C4AAU9</accession>
<feature type="domain" description="Mce/MlaD" evidence="3">
    <location>
        <begin position="41"/>
        <end position="138"/>
    </location>
</feature>
<dbReference type="AlphaFoldDB" id="A0A7C4AAU9"/>
<evidence type="ECO:0000259" key="3">
    <source>
        <dbReference type="Pfam" id="PF02470"/>
    </source>
</evidence>
<keyword evidence="2" id="KW-0812">Transmembrane</keyword>
<name>A0A7C4AAU9_9BACT</name>
<proteinExistence type="predicted"/>
<evidence type="ECO:0000256" key="2">
    <source>
        <dbReference type="SAM" id="Phobius"/>
    </source>
</evidence>
<dbReference type="InterPro" id="IPR052336">
    <property type="entry name" value="MlaD_Phospholipid_Transporter"/>
</dbReference>
<dbReference type="PANTHER" id="PTHR33371">
    <property type="entry name" value="INTERMEMBRANE PHOSPHOLIPID TRANSPORT SYSTEM BINDING PROTEIN MLAD-RELATED"/>
    <property type="match status" value="1"/>
</dbReference>
<evidence type="ECO:0000256" key="1">
    <source>
        <dbReference type="SAM" id="MobiDB-lite"/>
    </source>
</evidence>
<organism evidence="4">
    <name type="scientific">Fundidesulfovibrio putealis</name>
    <dbReference type="NCBI Taxonomy" id="270496"/>
    <lineage>
        <taxon>Bacteria</taxon>
        <taxon>Pseudomonadati</taxon>
        <taxon>Thermodesulfobacteriota</taxon>
        <taxon>Desulfovibrionia</taxon>
        <taxon>Desulfovibrionales</taxon>
        <taxon>Desulfovibrionaceae</taxon>
        <taxon>Fundidesulfovibrio</taxon>
    </lineage>
</organism>
<protein>
    <submittedName>
        <fullName evidence="4">MCE family protein</fullName>
    </submittedName>
</protein>
<feature type="transmembrane region" description="Helical" evidence="2">
    <location>
        <begin position="12"/>
        <end position="33"/>
    </location>
</feature>
<evidence type="ECO:0000313" key="4">
    <source>
        <dbReference type="EMBL" id="HGG91969.1"/>
    </source>
</evidence>
<reference evidence="4" key="1">
    <citation type="journal article" date="2020" name="mSystems">
        <title>Genome- and Community-Level Interaction Insights into Carbon Utilization and Element Cycling Functions of Hydrothermarchaeota in Hydrothermal Sediment.</title>
        <authorList>
            <person name="Zhou Z."/>
            <person name="Liu Y."/>
            <person name="Xu W."/>
            <person name="Pan J."/>
            <person name="Luo Z.H."/>
            <person name="Li M."/>
        </authorList>
    </citation>
    <scope>NUCLEOTIDE SEQUENCE [LARGE SCALE GENOMIC DNA]</scope>
    <source>
        <strain evidence="4">SpSt-413</strain>
    </source>
</reference>
<sequence>MSAKTNSFKLGLFIISGTLLMILALIFFGLGALRKDKIMLETYFDESVQGLDVGSPLKLKGVKIGSIEKVRFVFNKYHDPQVIPFRYVLVEMALDSDSSLAIRGSTSLKQALEREVENGLRVRIAPQGLTGTAYLEMDYVNPRTNKPLPIDWTPEYYYVPSSPSTIARLEETFETFSKLLRKIDEAGVDTAVHNINSLLVVIREAVKDANLPGLTDNVNSLIQDLRGTNTQLHNVIGSPQAQDAVKNLGDTLANLKASTENLPQTIDQLRKVLRDIGSFTSTQRDEVQGLLQQGKQMMENLNDLTGDAKRNPSRLFFGAPPAKVNPEKK</sequence>
<dbReference type="Pfam" id="PF02470">
    <property type="entry name" value="MlaD"/>
    <property type="match status" value="1"/>
</dbReference>